<sequence length="129" mass="14970">MKLNAKEIESVSNLEPFKRYQYLIKKVADLEEVWTLVDKNGDIALSDIDDHTLISFWTAEAFIKSNLEEGWKDCIPFKLSLDNLEDSLIPLIIENEYLINVFPVNGKAGFVVDINEFIRDLNDELEQYQ</sequence>
<dbReference type="InterPro" id="IPR021284">
    <property type="entry name" value="DUF2750"/>
</dbReference>
<evidence type="ECO:0000313" key="2">
    <source>
        <dbReference type="Proteomes" id="UP001596978"/>
    </source>
</evidence>
<proteinExistence type="predicted"/>
<evidence type="ECO:0000313" key="1">
    <source>
        <dbReference type="EMBL" id="MFD0863711.1"/>
    </source>
</evidence>
<name>A0ABW3D1M1_9FLAO</name>
<dbReference type="EMBL" id="JBHTJH010000017">
    <property type="protein sequence ID" value="MFD0863711.1"/>
    <property type="molecule type" value="Genomic_DNA"/>
</dbReference>
<protein>
    <submittedName>
        <fullName evidence="1">DUF2750 domain-containing protein</fullName>
    </submittedName>
</protein>
<reference evidence="2" key="1">
    <citation type="journal article" date="2019" name="Int. J. Syst. Evol. Microbiol.">
        <title>The Global Catalogue of Microorganisms (GCM) 10K type strain sequencing project: providing services to taxonomists for standard genome sequencing and annotation.</title>
        <authorList>
            <consortium name="The Broad Institute Genomics Platform"/>
            <consortium name="The Broad Institute Genome Sequencing Center for Infectious Disease"/>
            <person name="Wu L."/>
            <person name="Ma J."/>
        </authorList>
    </citation>
    <scope>NUCLEOTIDE SEQUENCE [LARGE SCALE GENOMIC DNA]</scope>
    <source>
        <strain evidence="2">CCUG 62952</strain>
    </source>
</reference>
<accession>A0ABW3D1M1</accession>
<dbReference type="Pfam" id="PF11042">
    <property type="entry name" value="DUF2750"/>
    <property type="match status" value="1"/>
</dbReference>
<keyword evidence="2" id="KW-1185">Reference proteome</keyword>
<dbReference type="RefSeq" id="WP_386409994.1">
    <property type="nucleotide sequence ID" value="NZ_JBHTJH010000017.1"/>
</dbReference>
<dbReference type="Proteomes" id="UP001596978">
    <property type="component" value="Unassembled WGS sequence"/>
</dbReference>
<organism evidence="1 2">
    <name type="scientific">Sungkyunkwania multivorans</name>
    <dbReference type="NCBI Taxonomy" id="1173618"/>
    <lineage>
        <taxon>Bacteria</taxon>
        <taxon>Pseudomonadati</taxon>
        <taxon>Bacteroidota</taxon>
        <taxon>Flavobacteriia</taxon>
        <taxon>Flavobacteriales</taxon>
        <taxon>Flavobacteriaceae</taxon>
        <taxon>Sungkyunkwania</taxon>
    </lineage>
</organism>
<comment type="caution">
    <text evidence="1">The sequence shown here is derived from an EMBL/GenBank/DDBJ whole genome shotgun (WGS) entry which is preliminary data.</text>
</comment>
<gene>
    <name evidence="1" type="ORF">ACFQ1M_15965</name>
</gene>